<gene>
    <name evidence="3" type="ORF">MEDL_67677</name>
</gene>
<dbReference type="InterPro" id="IPR009030">
    <property type="entry name" value="Growth_fac_rcpt_cys_sf"/>
</dbReference>
<feature type="domain" description="Tyrosine-protein kinase ephrin type A/B receptor-like" evidence="2">
    <location>
        <begin position="261"/>
        <end position="299"/>
    </location>
</feature>
<evidence type="ECO:0000313" key="4">
    <source>
        <dbReference type="Proteomes" id="UP000683360"/>
    </source>
</evidence>
<keyword evidence="1" id="KW-0812">Transmembrane</keyword>
<feature type="transmembrane region" description="Helical" evidence="1">
    <location>
        <begin position="305"/>
        <end position="327"/>
    </location>
</feature>
<dbReference type="Proteomes" id="UP000683360">
    <property type="component" value="Unassembled WGS sequence"/>
</dbReference>
<dbReference type="Pfam" id="PF07699">
    <property type="entry name" value="Ephrin_rec_like"/>
    <property type="match status" value="1"/>
</dbReference>
<proteinExistence type="predicted"/>
<evidence type="ECO:0000259" key="2">
    <source>
        <dbReference type="Pfam" id="PF07699"/>
    </source>
</evidence>
<protein>
    <recommendedName>
        <fullName evidence="2">Tyrosine-protein kinase ephrin type A/B receptor-like domain-containing protein</fullName>
    </recommendedName>
</protein>
<accession>A0A8S3VEN9</accession>
<name>A0A8S3VEN9_MYTED</name>
<evidence type="ECO:0000256" key="1">
    <source>
        <dbReference type="SAM" id="Phobius"/>
    </source>
</evidence>
<dbReference type="InterPro" id="IPR011641">
    <property type="entry name" value="Tyr-kin_ephrin_A/B_rcpt-like"/>
</dbReference>
<keyword evidence="1" id="KW-0472">Membrane</keyword>
<dbReference type="Gene3D" id="2.10.50.10">
    <property type="entry name" value="Tumor Necrosis Factor Receptor, subunit A, domain 2"/>
    <property type="match status" value="1"/>
</dbReference>
<reference evidence="3" key="1">
    <citation type="submission" date="2021-03" db="EMBL/GenBank/DDBJ databases">
        <authorList>
            <person name="Bekaert M."/>
        </authorList>
    </citation>
    <scope>NUCLEOTIDE SEQUENCE</scope>
</reference>
<comment type="caution">
    <text evidence="3">The sequence shown here is derived from an EMBL/GenBank/DDBJ whole genome shotgun (WGS) entry which is preliminary data.</text>
</comment>
<dbReference type="SUPFAM" id="SSF57184">
    <property type="entry name" value="Growth factor receptor domain"/>
    <property type="match status" value="1"/>
</dbReference>
<sequence length="350" mass="38896">MMILEAAKVVLTIAQLAVDKSRGILYIAEGVLEVAKIGLEVAKRGIEIAKKAIEVIKYTVKAALYVFELIVQGIQQLIDVKNCGFEIELSTQDKALFQVGCDVKAFGLGWTTFQFWFDFRHPVTSILRIAKATVNTLLDSVKNVLGKRKKRAETSALLNDRTYYRNIIENITSYSSIHNMTLEELGISEKYAKSDYNITADELSIVLDEIKSNMLDDPVISEIANVREVAYDMINSGMDEANSSQSLVVECAPGSYYLFGYCIPCPKGTYTNKWNQNSCVNCPTGYTTDGEGSIQDTECHDSTPLMQILVGTFFGLTVVVIAVIILLKVMKGRNLPSMQTAQQNPVFEFQ</sequence>
<keyword evidence="1" id="KW-1133">Transmembrane helix</keyword>
<dbReference type="SMART" id="SM01411">
    <property type="entry name" value="Ephrin_rec_like"/>
    <property type="match status" value="1"/>
</dbReference>
<organism evidence="3 4">
    <name type="scientific">Mytilus edulis</name>
    <name type="common">Blue mussel</name>
    <dbReference type="NCBI Taxonomy" id="6550"/>
    <lineage>
        <taxon>Eukaryota</taxon>
        <taxon>Metazoa</taxon>
        <taxon>Spiralia</taxon>
        <taxon>Lophotrochozoa</taxon>
        <taxon>Mollusca</taxon>
        <taxon>Bivalvia</taxon>
        <taxon>Autobranchia</taxon>
        <taxon>Pteriomorphia</taxon>
        <taxon>Mytilida</taxon>
        <taxon>Mytiloidea</taxon>
        <taxon>Mytilidae</taxon>
        <taxon>Mytilinae</taxon>
        <taxon>Mytilus</taxon>
    </lineage>
</organism>
<dbReference type="AlphaFoldDB" id="A0A8S3VEN9"/>
<evidence type="ECO:0000313" key="3">
    <source>
        <dbReference type="EMBL" id="CAG2256354.1"/>
    </source>
</evidence>
<keyword evidence="4" id="KW-1185">Reference proteome</keyword>
<dbReference type="OrthoDB" id="6138780at2759"/>
<dbReference type="EMBL" id="CAJPWZ010003302">
    <property type="protein sequence ID" value="CAG2256354.1"/>
    <property type="molecule type" value="Genomic_DNA"/>
</dbReference>